<feature type="region of interest" description="Disordered" evidence="2">
    <location>
        <begin position="240"/>
        <end position="353"/>
    </location>
</feature>
<feature type="transmembrane region" description="Helical" evidence="3">
    <location>
        <begin position="662"/>
        <end position="678"/>
    </location>
</feature>
<accession>A0A166FS33</accession>
<feature type="region of interest" description="Disordered" evidence="2">
    <location>
        <begin position="37"/>
        <end position="66"/>
    </location>
</feature>
<evidence type="ECO:0000256" key="1">
    <source>
        <dbReference type="ARBA" id="ARBA00034125"/>
    </source>
</evidence>
<feature type="compositionally biased region" description="Basic and acidic residues" evidence="2">
    <location>
        <begin position="51"/>
        <end position="66"/>
    </location>
</feature>
<reference evidence="5 6" key="1">
    <citation type="journal article" date="2016" name="Mol. Biol. Evol.">
        <title>Comparative Genomics of Early-Diverging Mushroom-Forming Fungi Provides Insights into the Origins of Lignocellulose Decay Capabilities.</title>
        <authorList>
            <person name="Nagy L.G."/>
            <person name="Riley R."/>
            <person name="Tritt A."/>
            <person name="Adam C."/>
            <person name="Daum C."/>
            <person name="Floudas D."/>
            <person name="Sun H."/>
            <person name="Yadav J.S."/>
            <person name="Pangilinan J."/>
            <person name="Larsson K.H."/>
            <person name="Matsuura K."/>
            <person name="Barry K."/>
            <person name="Labutti K."/>
            <person name="Kuo R."/>
            <person name="Ohm R.A."/>
            <person name="Bhattacharya S.S."/>
            <person name="Shirouzu T."/>
            <person name="Yoshinaga Y."/>
            <person name="Martin F.M."/>
            <person name="Grigoriev I.V."/>
            <person name="Hibbett D.S."/>
        </authorList>
    </citation>
    <scope>NUCLEOTIDE SEQUENCE [LARGE SCALE GENOMIC DNA]</scope>
    <source>
        <strain evidence="5 6">HHB10207 ss-3</strain>
    </source>
</reference>
<organism evidence="5 6">
    <name type="scientific">Sistotremastrum suecicum HHB10207 ss-3</name>
    <dbReference type="NCBI Taxonomy" id="1314776"/>
    <lineage>
        <taxon>Eukaryota</taxon>
        <taxon>Fungi</taxon>
        <taxon>Dikarya</taxon>
        <taxon>Basidiomycota</taxon>
        <taxon>Agaricomycotina</taxon>
        <taxon>Agaricomycetes</taxon>
        <taxon>Sistotremastrales</taxon>
        <taxon>Sistotremastraceae</taxon>
        <taxon>Sistotremastrum</taxon>
    </lineage>
</organism>
<dbReference type="InterPro" id="IPR010619">
    <property type="entry name" value="ThrE-like_N"/>
</dbReference>
<dbReference type="Pfam" id="PF06738">
    <property type="entry name" value="ThrE"/>
    <property type="match status" value="1"/>
</dbReference>
<protein>
    <submittedName>
        <fullName evidence="5">DUF1212-domain-containing protein</fullName>
    </submittedName>
</protein>
<feature type="region of interest" description="Disordered" evidence="2">
    <location>
        <begin position="113"/>
        <end position="133"/>
    </location>
</feature>
<dbReference type="PANTHER" id="PTHR31082">
    <property type="entry name" value="PHEROMONE-REGULATED MEMBRANE PROTEIN 10"/>
    <property type="match status" value="1"/>
</dbReference>
<feature type="transmembrane region" description="Helical" evidence="3">
    <location>
        <begin position="546"/>
        <end position="565"/>
    </location>
</feature>
<keyword evidence="3" id="KW-0812">Transmembrane</keyword>
<keyword evidence="3" id="KW-0472">Membrane</keyword>
<evidence type="ECO:0000256" key="3">
    <source>
        <dbReference type="SAM" id="Phobius"/>
    </source>
</evidence>
<name>A0A166FS33_9AGAM</name>
<keyword evidence="3" id="KW-1133">Transmembrane helix</keyword>
<feature type="domain" description="Threonine/serine exporter-like N-terminal" evidence="4">
    <location>
        <begin position="387"/>
        <end position="627"/>
    </location>
</feature>
<dbReference type="PANTHER" id="PTHR31082:SF4">
    <property type="entry name" value="PHEROMONE-REGULATED MEMBRANE PROTEIN 10"/>
    <property type="match status" value="1"/>
</dbReference>
<evidence type="ECO:0000259" key="4">
    <source>
        <dbReference type="Pfam" id="PF06738"/>
    </source>
</evidence>
<dbReference type="InterPro" id="IPR051361">
    <property type="entry name" value="ThrE/Ser_Exporter"/>
</dbReference>
<feature type="compositionally biased region" description="Low complexity" evidence="2">
    <location>
        <begin position="283"/>
        <end position="295"/>
    </location>
</feature>
<dbReference type="OrthoDB" id="413008at2759"/>
<evidence type="ECO:0000313" key="5">
    <source>
        <dbReference type="EMBL" id="KZT40945.1"/>
    </source>
</evidence>
<dbReference type="GO" id="GO:0022857">
    <property type="term" value="F:transmembrane transporter activity"/>
    <property type="evidence" value="ECO:0007669"/>
    <property type="project" value="InterPro"/>
</dbReference>
<sequence length="832" mass="90054">MSAHRRVQWDHSLDEQAKDREAFRTLTKALEEEQSKVTFFSTKKRSTSSSQEEKPEALEVSPSKDIEAAPATSTKCIPPLSSNSGVLSSLLGLYDAQHEGAGVSGIVESPSFIGTSTTETPKNHRRNSSYDTVSGFIHTSTSSAKQVATQTLKNISSPAVNAVVDRQRPAAARNGGGVFGSLIASTGNISGVAAPTASTLAPNPKRPGWHLSRFGSQLIVPSSFIDLIFLTHRYSWDGPRLSTKRQAKTPLHSLGSTNGMANARSESVWSTLDGDDSATLPHSDQSSPNSRSRSQTAAGSMRNSWAGLKDKISGIPDTPHSFGFGRSGTGTGTNTPTTDAESDDDETNEKRKRIRRDKREWKKREKRIKQEIFITRHVGEVLERQQFLMKLARALMMFGAPTHRLESQIQSTAHVLDLPRVSCIYLPSLIIISFDDPSTLTSSLKFIKQVASLDLGKLVTVHHIYWQVIHDECYLTEAGEALDTLMDKEKVLYRGWRVVAIGGLCSSFICFVSFKGSFIDSLVVFPLGCLLVAAQQWCSRNELYSNVFEIAIATLLSFICAALAATHKFCYTAIASSSVVLILPGAIVLSGSLELASKNIISGSVRMMYAVMYSLFLGFGLAIGAQIYTALTHHQVLGSEDYECSVSHYSGAPWYQANPSEYWAFLCVPMFSLFLSLRNQAPLFKKEMPITILISCAGWTANHFSTPAFKNHSDISSAVGSFVVGTLANLWGRTSWSRGNAFVVMITGIMFQLPSGLGNGGLLTFASQEQTNSTTTTGGGSSATTASYEAGFQVALQLVSVAIGLTVGLFASVVLVYPFGGGRKRAGGLFSL</sequence>
<feature type="transmembrane region" description="Helical" evidence="3">
    <location>
        <begin position="739"/>
        <end position="757"/>
    </location>
</feature>
<evidence type="ECO:0000256" key="2">
    <source>
        <dbReference type="SAM" id="MobiDB-lite"/>
    </source>
</evidence>
<gene>
    <name evidence="5" type="ORF">SISSUDRAFT_1126838</name>
</gene>
<dbReference type="Proteomes" id="UP000076798">
    <property type="component" value="Unassembled WGS sequence"/>
</dbReference>
<evidence type="ECO:0000313" key="6">
    <source>
        <dbReference type="Proteomes" id="UP000076798"/>
    </source>
</evidence>
<dbReference type="AlphaFoldDB" id="A0A166FS33"/>
<proteinExistence type="inferred from homology"/>
<feature type="transmembrane region" description="Helical" evidence="3">
    <location>
        <begin position="794"/>
        <end position="817"/>
    </location>
</feature>
<feature type="transmembrane region" description="Helical" evidence="3">
    <location>
        <begin position="571"/>
        <end position="596"/>
    </location>
</feature>
<keyword evidence="6" id="KW-1185">Reference proteome</keyword>
<comment type="similarity">
    <text evidence="1">Belongs to the ThrE exporter (TC 2.A.79) family.</text>
</comment>
<dbReference type="STRING" id="1314776.A0A166FS33"/>
<dbReference type="EMBL" id="KV428026">
    <property type="protein sequence ID" value="KZT40945.1"/>
    <property type="molecule type" value="Genomic_DNA"/>
</dbReference>
<feature type="transmembrane region" description="Helical" evidence="3">
    <location>
        <begin position="608"/>
        <end position="628"/>
    </location>
</feature>
<feature type="compositionally biased region" description="Polar residues" evidence="2">
    <location>
        <begin position="254"/>
        <end position="270"/>
    </location>
</feature>